<dbReference type="InterPro" id="IPR001387">
    <property type="entry name" value="Cro/C1-type_HTH"/>
</dbReference>
<dbReference type="InterPro" id="IPR010982">
    <property type="entry name" value="Lambda_DNA-bd_dom_sf"/>
</dbReference>
<dbReference type="Proteomes" id="UP001220377">
    <property type="component" value="Chromosome"/>
</dbReference>
<dbReference type="Pfam" id="PF13443">
    <property type="entry name" value="HTH_26"/>
    <property type="match status" value="1"/>
</dbReference>
<evidence type="ECO:0000313" key="2">
    <source>
        <dbReference type="EMBL" id="WDF83598.1"/>
    </source>
</evidence>
<dbReference type="EMBL" id="CP117884">
    <property type="protein sequence ID" value="WDF83598.1"/>
    <property type="molecule type" value="Genomic_DNA"/>
</dbReference>
<reference evidence="2 3" key="1">
    <citation type="submission" date="2023-02" db="EMBL/GenBank/DDBJ databases">
        <title>Genome sequence of Lacticaseibacillus sp. KACC 23028.</title>
        <authorList>
            <person name="Kim S."/>
            <person name="Heo J."/>
            <person name="Kwon S.-W."/>
        </authorList>
    </citation>
    <scope>NUCLEOTIDE SEQUENCE [LARGE SCALE GENOMIC DNA]</scope>
    <source>
        <strain evidence="2 3">KACC 23028</strain>
    </source>
</reference>
<evidence type="ECO:0000259" key="1">
    <source>
        <dbReference type="PROSITE" id="PS50943"/>
    </source>
</evidence>
<dbReference type="SUPFAM" id="SSF47413">
    <property type="entry name" value="lambda repressor-like DNA-binding domains"/>
    <property type="match status" value="1"/>
</dbReference>
<feature type="domain" description="HTH cro/C1-type" evidence="1">
    <location>
        <begin position="17"/>
        <end position="41"/>
    </location>
</feature>
<dbReference type="CDD" id="cd00093">
    <property type="entry name" value="HTH_XRE"/>
    <property type="match status" value="1"/>
</dbReference>
<accession>A0ABY7WTV8</accession>
<dbReference type="RefSeq" id="WP_274261857.1">
    <property type="nucleotide sequence ID" value="NZ_CP117884.1"/>
</dbReference>
<dbReference type="Gene3D" id="1.10.260.40">
    <property type="entry name" value="lambda repressor-like DNA-binding domains"/>
    <property type="match status" value="1"/>
</dbReference>
<gene>
    <name evidence="2" type="ORF">PQ472_05020</name>
</gene>
<protein>
    <submittedName>
        <fullName evidence="2">Helix-turn-helix domain-containing protein</fullName>
    </submittedName>
</protein>
<proteinExistence type="predicted"/>
<name>A0ABY7WTV8_9LACO</name>
<dbReference type="PROSITE" id="PS50943">
    <property type="entry name" value="HTH_CROC1"/>
    <property type="match status" value="1"/>
</dbReference>
<organism evidence="2 3">
    <name type="scientific">Lacticaseibacillus pabuli</name>
    <dbReference type="NCBI Taxonomy" id="3025672"/>
    <lineage>
        <taxon>Bacteria</taxon>
        <taxon>Bacillati</taxon>
        <taxon>Bacillota</taxon>
        <taxon>Bacilli</taxon>
        <taxon>Lactobacillales</taxon>
        <taxon>Lactobacillaceae</taxon>
        <taxon>Lacticaseibacillus</taxon>
    </lineage>
</organism>
<keyword evidence="3" id="KW-1185">Reference proteome</keyword>
<evidence type="ECO:0000313" key="3">
    <source>
        <dbReference type="Proteomes" id="UP001220377"/>
    </source>
</evidence>
<sequence length="71" mass="8054">MAEEALQEAATAVKKAIKKRLIDRNMSQKEVAEMIGITQQQMTRAVAGASGPRDVEIRHQIYKILDMKEER</sequence>